<name>A0A5C5XPA6_9BACT</name>
<dbReference type="SUPFAM" id="SSF48230">
    <property type="entry name" value="Chondroitin AC/alginate lyase"/>
    <property type="match status" value="1"/>
</dbReference>
<dbReference type="PANTHER" id="PTHR39210:SF1">
    <property type="entry name" value="HEPARIN-SULFATE LYASE"/>
    <property type="match status" value="1"/>
</dbReference>
<proteinExistence type="predicted"/>
<keyword evidence="8" id="KW-1185">Reference proteome</keyword>
<dbReference type="Proteomes" id="UP000318053">
    <property type="component" value="Unassembled WGS sequence"/>
</dbReference>
<dbReference type="InterPro" id="IPR031680">
    <property type="entry name" value="Hepar_II_III_N"/>
</dbReference>
<dbReference type="Gene3D" id="2.70.98.70">
    <property type="match status" value="1"/>
</dbReference>
<dbReference type="InterPro" id="IPR008929">
    <property type="entry name" value="Chondroitin_lyas"/>
</dbReference>
<dbReference type="GO" id="GO:0042597">
    <property type="term" value="C:periplasmic space"/>
    <property type="evidence" value="ECO:0007669"/>
    <property type="project" value="UniProtKB-SubCell"/>
</dbReference>
<protein>
    <submittedName>
        <fullName evidence="7">Heparinase II/III-like protein</fullName>
    </submittedName>
</protein>
<dbReference type="PANTHER" id="PTHR39210">
    <property type="entry name" value="HEPARIN-SULFATE LYASE"/>
    <property type="match status" value="1"/>
</dbReference>
<evidence type="ECO:0000256" key="3">
    <source>
        <dbReference type="ARBA" id="ARBA00022764"/>
    </source>
</evidence>
<dbReference type="InterPro" id="IPR012480">
    <property type="entry name" value="Hepar_II_III_C"/>
</dbReference>
<dbReference type="Pfam" id="PF07940">
    <property type="entry name" value="Hepar_II_III_C"/>
    <property type="match status" value="1"/>
</dbReference>
<keyword evidence="4" id="KW-0456">Lyase</keyword>
<evidence type="ECO:0000256" key="4">
    <source>
        <dbReference type="ARBA" id="ARBA00023239"/>
    </source>
</evidence>
<dbReference type="EMBL" id="SJPK01000008">
    <property type="protein sequence ID" value="TWT65047.1"/>
    <property type="molecule type" value="Genomic_DNA"/>
</dbReference>
<organism evidence="7 8">
    <name type="scientific">Allorhodopirellula solitaria</name>
    <dbReference type="NCBI Taxonomy" id="2527987"/>
    <lineage>
        <taxon>Bacteria</taxon>
        <taxon>Pseudomonadati</taxon>
        <taxon>Planctomycetota</taxon>
        <taxon>Planctomycetia</taxon>
        <taxon>Pirellulales</taxon>
        <taxon>Pirellulaceae</taxon>
        <taxon>Allorhodopirellula</taxon>
    </lineage>
</organism>
<reference evidence="7 8" key="1">
    <citation type="submission" date="2019-02" db="EMBL/GenBank/DDBJ databases">
        <title>Deep-cultivation of Planctomycetes and their phenomic and genomic characterization uncovers novel biology.</title>
        <authorList>
            <person name="Wiegand S."/>
            <person name="Jogler M."/>
            <person name="Boedeker C."/>
            <person name="Pinto D."/>
            <person name="Vollmers J."/>
            <person name="Rivas-Marin E."/>
            <person name="Kohn T."/>
            <person name="Peeters S.H."/>
            <person name="Heuer A."/>
            <person name="Rast P."/>
            <person name="Oberbeckmann S."/>
            <person name="Bunk B."/>
            <person name="Jeske O."/>
            <person name="Meyerdierks A."/>
            <person name="Storesund J.E."/>
            <person name="Kallscheuer N."/>
            <person name="Luecker S."/>
            <person name="Lage O.M."/>
            <person name="Pohl T."/>
            <person name="Merkel B.J."/>
            <person name="Hornburger P."/>
            <person name="Mueller R.-W."/>
            <person name="Bruemmer F."/>
            <person name="Labrenz M."/>
            <person name="Spormann A.M."/>
            <person name="Op Den Camp H."/>
            <person name="Overmann J."/>
            <person name="Amann R."/>
            <person name="Jetten M.S.M."/>
            <person name="Mascher T."/>
            <person name="Medema M.H."/>
            <person name="Devos D.P."/>
            <person name="Kaster A.-K."/>
            <person name="Ovreas L."/>
            <person name="Rohde M."/>
            <person name="Galperin M.Y."/>
            <person name="Jogler C."/>
        </authorList>
    </citation>
    <scope>NUCLEOTIDE SEQUENCE [LARGE SCALE GENOMIC DNA]</scope>
    <source>
        <strain evidence="7 8">CA85</strain>
    </source>
</reference>
<evidence type="ECO:0000313" key="7">
    <source>
        <dbReference type="EMBL" id="TWT65047.1"/>
    </source>
</evidence>
<keyword evidence="2" id="KW-0732">Signal</keyword>
<feature type="domain" description="Heparin-sulfate lyase N-terminal" evidence="6">
    <location>
        <begin position="154"/>
        <end position="332"/>
    </location>
</feature>
<dbReference type="AlphaFoldDB" id="A0A5C5XPA6"/>
<sequence length="659" mass="73497">MRAMGPAWTYQRVRGLFEHKLGTLERRLPNADWCDFDVNVNADAFRQRRIWPIDVHAARQQTRQFPDPALQVSLHDLLHGRLALFGGKQRAVGWPPDWHFNADDGHRLPASEHFSRIATFGHGDIKNFWEPGRFGLVWLLCRAHFAGHTDDAAELFFGAVRDFAEKNPPFRGPQWMCGQEAALRAVTIAGGWSVFGASASDDDVRNVTRLFVATAQRIAVHLDYALSQKNNHGLSEAMGLLVIGLALPEHTSSSAWIEKGRMTLEREATALVDEDGGFSQQSANYHRVMIHDLVAAVAISQHHGIELPQCRAALDRSAEFLHSMIVRDGRQPRYGHDDGACVLDWTACAYDDFRPALQEASFISGRALPVEPGPWDAGLPWLGCSSPETVQRDDRPCFNRTVFSQAGLAVLRGKDRRGVRQYASMRVPPAIFRPGQVDAMHVDVWIDGFNIAIDPGTYRYNADGDWSTIPLALGKYHNVIGSDGQDLARRVGRFLYIPWPKATVEEESSAGDSERSITGLWGRPIGGIEKWRRTLDVTTDGIVIRDRVRCCPNCLIDLRWQLADGVVIDAPDPVLEPSHFFRWRLPIGVVELDVETDTPEASLVLKHERAGKGAAGWYAPRYGELAPSHRVVAEIQSGPAAEMIVISRFRLLDSNELSI</sequence>
<keyword evidence="3" id="KW-0574">Periplasm</keyword>
<feature type="domain" description="Heparinase II/III-like C-terminal" evidence="5">
    <location>
        <begin position="402"/>
        <end position="634"/>
    </location>
</feature>
<evidence type="ECO:0000259" key="6">
    <source>
        <dbReference type="Pfam" id="PF16889"/>
    </source>
</evidence>
<evidence type="ECO:0000313" key="8">
    <source>
        <dbReference type="Proteomes" id="UP000318053"/>
    </source>
</evidence>
<evidence type="ECO:0000256" key="2">
    <source>
        <dbReference type="ARBA" id="ARBA00022729"/>
    </source>
</evidence>
<evidence type="ECO:0000259" key="5">
    <source>
        <dbReference type="Pfam" id="PF07940"/>
    </source>
</evidence>
<comment type="caution">
    <text evidence="7">The sequence shown here is derived from an EMBL/GenBank/DDBJ whole genome shotgun (WGS) entry which is preliminary data.</text>
</comment>
<evidence type="ECO:0000256" key="1">
    <source>
        <dbReference type="ARBA" id="ARBA00004418"/>
    </source>
</evidence>
<gene>
    <name evidence="7" type="ORF">CA85_33920</name>
</gene>
<dbReference type="OrthoDB" id="9763014at2"/>
<comment type="subcellular location">
    <subcellularLocation>
        <location evidence="1">Periplasm</location>
    </subcellularLocation>
</comment>
<accession>A0A5C5XPA6</accession>
<dbReference type="GO" id="GO:0016829">
    <property type="term" value="F:lyase activity"/>
    <property type="evidence" value="ECO:0007669"/>
    <property type="project" value="UniProtKB-KW"/>
</dbReference>
<dbReference type="Pfam" id="PF16889">
    <property type="entry name" value="Hepar_II_III_N"/>
    <property type="match status" value="1"/>
</dbReference>
<dbReference type="Gene3D" id="1.50.10.100">
    <property type="entry name" value="Chondroitin AC/alginate lyase"/>
    <property type="match status" value="1"/>
</dbReference>